<dbReference type="RefSeq" id="WP_137998907.1">
    <property type="nucleotide sequence ID" value="NZ_SJDU01000286.1"/>
</dbReference>
<comment type="caution">
    <text evidence="1">The sequence shown here is derived from an EMBL/GenBank/DDBJ whole genome shotgun (WGS) entry which is preliminary data.</text>
</comment>
<dbReference type="GO" id="GO:0004519">
    <property type="term" value="F:endonuclease activity"/>
    <property type="evidence" value="ECO:0007669"/>
    <property type="project" value="UniProtKB-KW"/>
</dbReference>
<evidence type="ECO:0000313" key="2">
    <source>
        <dbReference type="Proteomes" id="UP000310168"/>
    </source>
</evidence>
<accession>A0ABY2TP32</accession>
<keyword evidence="1" id="KW-0255">Endonuclease</keyword>
<keyword evidence="2" id="KW-1185">Reference proteome</keyword>
<name>A0ABY2TP32_9SPIR</name>
<gene>
    <name evidence="1" type="ORF">EZH24_09445</name>
</gene>
<keyword evidence="1" id="KW-0378">Hydrolase</keyword>
<protein>
    <submittedName>
        <fullName evidence="1">Type II restriction endonuclease</fullName>
    </submittedName>
</protein>
<reference evidence="1 2" key="1">
    <citation type="journal article" date="2019" name="Anaerobe">
        <title>Brachyspira catarrhinii sp. nov., an anaerobic intestinal spirochaete isolated from vervet monkeys may have been misidentified as Brachyspira aalborgi in previous studies.</title>
        <authorList>
            <person name="Phillips N.D."/>
            <person name="La T."/>
            <person name="Hampson D.J."/>
        </authorList>
    </citation>
    <scope>NUCLEOTIDE SEQUENCE [LARGE SCALE GENOMIC DNA]</scope>
    <source>
        <strain evidence="1 2">Z12</strain>
    </source>
</reference>
<dbReference type="EMBL" id="SJDU01000286">
    <property type="protein sequence ID" value="TKZ32047.1"/>
    <property type="molecule type" value="Genomic_DNA"/>
</dbReference>
<keyword evidence="1" id="KW-0540">Nuclease</keyword>
<dbReference type="Proteomes" id="UP000310168">
    <property type="component" value="Unassembled WGS sequence"/>
</dbReference>
<organism evidence="1 2">
    <name type="scientific">Brachyspira catarrhinii</name>
    <dbReference type="NCBI Taxonomy" id="2528966"/>
    <lineage>
        <taxon>Bacteria</taxon>
        <taxon>Pseudomonadati</taxon>
        <taxon>Spirochaetota</taxon>
        <taxon>Spirochaetia</taxon>
        <taxon>Brachyspirales</taxon>
        <taxon>Brachyspiraceae</taxon>
        <taxon>Brachyspira</taxon>
    </lineage>
</organism>
<sequence length="235" mass="27690">MLNKIFIDIQKNKKEWLKSKKGSDFEDRIETSLKRNGFNRIDKDDKNIKLILNSIKNSVLDKKSNDIIDNIYYKSDKSLGNCFICQPYGSQNFPDFLIFTNKKIISIEIKYSSGKSYSPIWNSNLPKANAIYIFGSYGREDVTFFLGCDVLPMSEREELIDFFSEIKKLENNFRKKLKEKAKNNVAIFDRGFDVYIRRAYQQDKNINNNAEINYFSHKNRIDCENNVIRFCEILE</sequence>
<proteinExistence type="predicted"/>
<evidence type="ECO:0000313" key="1">
    <source>
        <dbReference type="EMBL" id="TKZ32047.1"/>
    </source>
</evidence>